<accession>H2AWP6</accession>
<organism evidence="12 13">
    <name type="scientific">Kazachstania africana (strain ATCC 22294 / BCRC 22015 / CBS 2517 / CECT 1963 / NBRC 1671 / NRRL Y-8276)</name>
    <name type="common">Yeast</name>
    <name type="synonym">Kluyveromyces africanus</name>
    <dbReference type="NCBI Taxonomy" id="1071382"/>
    <lineage>
        <taxon>Eukaryota</taxon>
        <taxon>Fungi</taxon>
        <taxon>Dikarya</taxon>
        <taxon>Ascomycota</taxon>
        <taxon>Saccharomycotina</taxon>
        <taxon>Saccharomycetes</taxon>
        <taxon>Saccharomycetales</taxon>
        <taxon>Saccharomycetaceae</taxon>
        <taxon>Kazachstania</taxon>
    </lineage>
</organism>
<dbReference type="KEGG" id="kaf:KAFR_0F01990"/>
<keyword evidence="5" id="KW-0677">Repeat</keyword>
<evidence type="ECO:0000313" key="12">
    <source>
        <dbReference type="EMBL" id="CCF58796.1"/>
    </source>
</evidence>
<dbReference type="Gene3D" id="1.50.40.10">
    <property type="entry name" value="Mitochondrial carrier domain"/>
    <property type="match status" value="2"/>
</dbReference>
<evidence type="ECO:0000256" key="5">
    <source>
        <dbReference type="ARBA" id="ARBA00022737"/>
    </source>
</evidence>
<keyword evidence="4 10" id="KW-0812">Transmembrane</keyword>
<dbReference type="PROSITE" id="PS50920">
    <property type="entry name" value="SOLCAR"/>
    <property type="match status" value="3"/>
</dbReference>
<dbReference type="GeneID" id="13884264"/>
<keyword evidence="8" id="KW-0496">Mitochondrion</keyword>
<keyword evidence="3 11" id="KW-0813">Transport</keyword>
<evidence type="ECO:0000256" key="3">
    <source>
        <dbReference type="ARBA" id="ARBA00022448"/>
    </source>
</evidence>
<feature type="repeat" description="Solcar" evidence="10">
    <location>
        <begin position="199"/>
        <end position="292"/>
    </location>
</feature>
<protein>
    <recommendedName>
        <fullName evidence="14">Mitochondrial thiamine pyrophosphate carrier 1</fullName>
    </recommendedName>
</protein>
<evidence type="ECO:0000256" key="6">
    <source>
        <dbReference type="ARBA" id="ARBA00022792"/>
    </source>
</evidence>
<comment type="similarity">
    <text evidence="2 11">Belongs to the mitochondrial carrier (TC 2.A.29) family.</text>
</comment>
<dbReference type="STRING" id="1071382.H2AWP6"/>
<sequence length="300" mass="33042">MSVDNDNINYESLPEDSSLYAQLLAGAFAGIMEHSVMFPIDALKTRIQANHMSTKLLSQISKISASEGSFALWKGVQSVILGAGPAHAVYFGTYEFCKAHLIEKDKLHTHQPVKTAISGAMATIASDALLNPFDTIKQRMQLATRSKIWNTMKSIYKNEGFIAFYYSYPATIAMNIPFTALNFVVYESSIKLFNPTESYNPLIHCLSGGISGALAAATTTPLDVIKTTLQVRGSEKVQLQVLRKADTFNKAAVAIYKIYGWKGFLKGLKPRVIASIPATAISWTSYECAKHFLLPRHNGY</sequence>
<feature type="repeat" description="Solcar" evidence="10">
    <location>
        <begin position="17"/>
        <end position="100"/>
    </location>
</feature>
<dbReference type="OrthoDB" id="43906at2759"/>
<dbReference type="Proteomes" id="UP000005220">
    <property type="component" value="Chromosome 6"/>
</dbReference>
<dbReference type="GO" id="GO:0048250">
    <property type="term" value="P:iron import into the mitochondrion"/>
    <property type="evidence" value="ECO:0007669"/>
    <property type="project" value="TreeGrafter"/>
</dbReference>
<dbReference type="eggNOG" id="KOG0760">
    <property type="taxonomic scope" value="Eukaryota"/>
</dbReference>
<comment type="subcellular location">
    <subcellularLocation>
        <location evidence="1">Mitochondrion inner membrane</location>
        <topology evidence="1">Multi-pass membrane protein</topology>
    </subcellularLocation>
</comment>
<dbReference type="GO" id="GO:0015093">
    <property type="term" value="F:ferrous iron transmembrane transporter activity"/>
    <property type="evidence" value="ECO:0007669"/>
    <property type="project" value="TreeGrafter"/>
</dbReference>
<evidence type="ECO:0000256" key="8">
    <source>
        <dbReference type="ARBA" id="ARBA00023128"/>
    </source>
</evidence>
<name>H2AWP6_KAZAF</name>
<dbReference type="RefSeq" id="XP_003957931.1">
    <property type="nucleotide sequence ID" value="XM_003957882.1"/>
</dbReference>
<proteinExistence type="inferred from homology"/>
<dbReference type="PRINTS" id="PR00926">
    <property type="entry name" value="MITOCARRIER"/>
</dbReference>
<keyword evidence="13" id="KW-1185">Reference proteome</keyword>
<evidence type="ECO:0000256" key="7">
    <source>
        <dbReference type="ARBA" id="ARBA00022989"/>
    </source>
</evidence>
<dbReference type="EMBL" id="HE650826">
    <property type="protein sequence ID" value="CCF58796.1"/>
    <property type="molecule type" value="Genomic_DNA"/>
</dbReference>
<feature type="repeat" description="Solcar" evidence="10">
    <location>
        <begin position="110"/>
        <end position="192"/>
    </location>
</feature>
<evidence type="ECO:0000313" key="13">
    <source>
        <dbReference type="Proteomes" id="UP000005220"/>
    </source>
</evidence>
<evidence type="ECO:0008006" key="14">
    <source>
        <dbReference type="Google" id="ProtNLM"/>
    </source>
</evidence>
<evidence type="ECO:0000256" key="11">
    <source>
        <dbReference type="RuleBase" id="RU000488"/>
    </source>
</evidence>
<dbReference type="HOGENOM" id="CLU_015166_3_1_1"/>
<dbReference type="PANTHER" id="PTHR45758">
    <property type="entry name" value="MITOFERRIN-1-RELATED"/>
    <property type="match status" value="1"/>
</dbReference>
<keyword evidence="9 10" id="KW-0472">Membrane</keyword>
<evidence type="ECO:0000256" key="1">
    <source>
        <dbReference type="ARBA" id="ARBA00004448"/>
    </source>
</evidence>
<evidence type="ECO:0000256" key="4">
    <source>
        <dbReference type="ARBA" id="ARBA00022692"/>
    </source>
</evidence>
<evidence type="ECO:0000256" key="2">
    <source>
        <dbReference type="ARBA" id="ARBA00006375"/>
    </source>
</evidence>
<keyword evidence="7" id="KW-1133">Transmembrane helix</keyword>
<dbReference type="InterPro" id="IPR002067">
    <property type="entry name" value="MCP"/>
</dbReference>
<gene>
    <name evidence="12" type="primary">KAFR0F01990</name>
    <name evidence="12" type="ORF">KAFR_0F01990</name>
</gene>
<evidence type="ECO:0000256" key="9">
    <source>
        <dbReference type="ARBA" id="ARBA00023136"/>
    </source>
</evidence>
<dbReference type="GO" id="GO:0005743">
    <property type="term" value="C:mitochondrial inner membrane"/>
    <property type="evidence" value="ECO:0007669"/>
    <property type="project" value="UniProtKB-SubCell"/>
</dbReference>
<dbReference type="PANTHER" id="PTHR45758:SF4">
    <property type="entry name" value="MITOFERRIN-1"/>
    <property type="match status" value="1"/>
</dbReference>
<dbReference type="InParanoid" id="H2AWP6"/>
<evidence type="ECO:0000256" key="10">
    <source>
        <dbReference type="PROSITE-ProRule" id="PRU00282"/>
    </source>
</evidence>
<dbReference type="Pfam" id="PF00153">
    <property type="entry name" value="Mito_carr"/>
    <property type="match status" value="3"/>
</dbReference>
<dbReference type="InterPro" id="IPR023395">
    <property type="entry name" value="MCP_dom_sf"/>
</dbReference>
<dbReference type="AlphaFoldDB" id="H2AWP6"/>
<dbReference type="SUPFAM" id="SSF103506">
    <property type="entry name" value="Mitochondrial carrier"/>
    <property type="match status" value="1"/>
</dbReference>
<dbReference type="InterPro" id="IPR018108">
    <property type="entry name" value="MCP_transmembrane"/>
</dbReference>
<keyword evidence="6" id="KW-0999">Mitochondrion inner membrane</keyword>
<reference evidence="12 13" key="1">
    <citation type="journal article" date="2011" name="Proc. Natl. Acad. Sci. U.S.A.">
        <title>Evolutionary erosion of yeast sex chromosomes by mating-type switching accidents.</title>
        <authorList>
            <person name="Gordon J.L."/>
            <person name="Armisen D."/>
            <person name="Proux-Wera E."/>
            <person name="Oheigeartaigh S.S."/>
            <person name="Byrne K.P."/>
            <person name="Wolfe K.H."/>
        </authorList>
    </citation>
    <scope>NUCLEOTIDE SEQUENCE [LARGE SCALE GENOMIC DNA]</scope>
    <source>
        <strain evidence="13">ATCC 22294 / BCRC 22015 / CBS 2517 / CECT 1963 / NBRC 1671 / NRRL Y-8276</strain>
    </source>
</reference>